<dbReference type="SUPFAM" id="SSF51735">
    <property type="entry name" value="NAD(P)-binding Rossmann-fold domains"/>
    <property type="match status" value="1"/>
</dbReference>
<dbReference type="AlphaFoldDB" id="A0A8E0KHY6"/>
<organism evidence="2 3">
    <name type="scientific">Brevundimonas abyssalis TAR-001</name>
    <dbReference type="NCBI Taxonomy" id="1391729"/>
    <lineage>
        <taxon>Bacteria</taxon>
        <taxon>Pseudomonadati</taxon>
        <taxon>Pseudomonadota</taxon>
        <taxon>Alphaproteobacteria</taxon>
        <taxon>Caulobacterales</taxon>
        <taxon>Caulobacteraceae</taxon>
        <taxon>Brevundimonas</taxon>
    </lineage>
</organism>
<dbReference type="Pfam" id="PF01370">
    <property type="entry name" value="Epimerase"/>
    <property type="match status" value="1"/>
</dbReference>
<proteinExistence type="predicted"/>
<gene>
    <name evidence="2" type="ORF">MBEBAB_0771</name>
</gene>
<accession>A0A8E0KHY6</accession>
<protein>
    <recommendedName>
        <fullName evidence="1">NAD-dependent epimerase/dehydratase domain-containing protein</fullName>
    </recommendedName>
</protein>
<evidence type="ECO:0000313" key="2">
    <source>
        <dbReference type="EMBL" id="GAD58521.1"/>
    </source>
</evidence>
<evidence type="ECO:0000313" key="3">
    <source>
        <dbReference type="Proteomes" id="UP000016569"/>
    </source>
</evidence>
<sequence length="126" mass="13420">MATSAKTPETVIVTGSSGFIGSALVERLAKRFRVIGFDRDMPPHPPAEAECVCIDLTDDASVKAAFDRVRAGYGKQIASVVHLAAFFDLSGDPDPRYEAVTVRGTERMLEALKAFTPSSSSSPALC</sequence>
<dbReference type="Proteomes" id="UP000016569">
    <property type="component" value="Unassembled WGS sequence"/>
</dbReference>
<name>A0A8E0KHY6_9CAUL</name>
<reference evidence="3" key="1">
    <citation type="journal article" date="2013" name="Genome Announc.">
        <title>Draft Genome Sequence of the Dimorphic Prosthecate Bacterium Brevundimonas abyssalis TAR-001T.</title>
        <authorList>
            <person name="Tsubouchi T."/>
            <person name="Nishi S."/>
            <person name="Usui K."/>
            <person name="Shimane Y."/>
            <person name="Takaki Y."/>
            <person name="Maruyama T."/>
            <person name="Hatada Y."/>
        </authorList>
    </citation>
    <scope>NUCLEOTIDE SEQUENCE [LARGE SCALE GENOMIC DNA]</scope>
    <source>
        <strain evidence="3">TAR-001</strain>
    </source>
</reference>
<dbReference type="Gene3D" id="3.40.50.720">
    <property type="entry name" value="NAD(P)-binding Rossmann-like Domain"/>
    <property type="match status" value="1"/>
</dbReference>
<feature type="domain" description="NAD-dependent epimerase/dehydratase" evidence="1">
    <location>
        <begin position="11"/>
        <end position="116"/>
    </location>
</feature>
<evidence type="ECO:0000259" key="1">
    <source>
        <dbReference type="Pfam" id="PF01370"/>
    </source>
</evidence>
<comment type="caution">
    <text evidence="2">The sequence shown here is derived from an EMBL/GenBank/DDBJ whole genome shotgun (WGS) entry which is preliminary data.</text>
</comment>
<dbReference type="PANTHER" id="PTHR43245">
    <property type="entry name" value="BIFUNCTIONAL POLYMYXIN RESISTANCE PROTEIN ARNA"/>
    <property type="match status" value="1"/>
</dbReference>
<dbReference type="EMBL" id="BATC01000008">
    <property type="protein sequence ID" value="GAD58521.1"/>
    <property type="molecule type" value="Genomic_DNA"/>
</dbReference>
<keyword evidence="3" id="KW-1185">Reference proteome</keyword>
<dbReference type="InterPro" id="IPR001509">
    <property type="entry name" value="Epimerase_deHydtase"/>
</dbReference>
<dbReference type="InterPro" id="IPR050177">
    <property type="entry name" value="Lipid_A_modif_metabolic_enz"/>
</dbReference>
<dbReference type="InterPro" id="IPR036291">
    <property type="entry name" value="NAD(P)-bd_dom_sf"/>
</dbReference>